<accession>A0ABC8SQZ8</accession>
<evidence type="ECO:0000313" key="2">
    <source>
        <dbReference type="Proteomes" id="UP001642360"/>
    </source>
</evidence>
<dbReference type="Proteomes" id="UP001642360">
    <property type="component" value="Unassembled WGS sequence"/>
</dbReference>
<dbReference type="EMBL" id="CAUOFW020003371">
    <property type="protein sequence ID" value="CAK9159530.1"/>
    <property type="molecule type" value="Genomic_DNA"/>
</dbReference>
<comment type="caution">
    <text evidence="1">The sequence shown here is derived from an EMBL/GenBank/DDBJ whole genome shotgun (WGS) entry which is preliminary data.</text>
</comment>
<keyword evidence="2" id="KW-1185">Reference proteome</keyword>
<name>A0ABC8SQZ8_9AQUA</name>
<reference evidence="1 2" key="1">
    <citation type="submission" date="2024-02" db="EMBL/GenBank/DDBJ databases">
        <authorList>
            <person name="Vignale AGUSTIN F."/>
            <person name="Sosa J E."/>
            <person name="Modenutti C."/>
        </authorList>
    </citation>
    <scope>NUCLEOTIDE SEQUENCE [LARGE SCALE GENOMIC DNA]</scope>
</reference>
<proteinExistence type="predicted"/>
<organism evidence="1 2">
    <name type="scientific">Ilex paraguariensis</name>
    <name type="common">yerba mate</name>
    <dbReference type="NCBI Taxonomy" id="185542"/>
    <lineage>
        <taxon>Eukaryota</taxon>
        <taxon>Viridiplantae</taxon>
        <taxon>Streptophyta</taxon>
        <taxon>Embryophyta</taxon>
        <taxon>Tracheophyta</taxon>
        <taxon>Spermatophyta</taxon>
        <taxon>Magnoliopsida</taxon>
        <taxon>eudicotyledons</taxon>
        <taxon>Gunneridae</taxon>
        <taxon>Pentapetalae</taxon>
        <taxon>asterids</taxon>
        <taxon>campanulids</taxon>
        <taxon>Aquifoliales</taxon>
        <taxon>Aquifoliaceae</taxon>
        <taxon>Ilex</taxon>
    </lineage>
</organism>
<dbReference type="AlphaFoldDB" id="A0ABC8SQZ8"/>
<evidence type="ECO:0000313" key="1">
    <source>
        <dbReference type="EMBL" id="CAK9159530.1"/>
    </source>
</evidence>
<gene>
    <name evidence="1" type="ORF">ILEXP_LOCUS28224</name>
</gene>
<protein>
    <submittedName>
        <fullName evidence="1">Uncharacterized protein</fullName>
    </submittedName>
</protein>
<sequence length="209" mass="23405">MIAINPCELHFKKQLEGFLTGTIVGIASVTRWVHEITSLSTILLNTSSAQSRSLNFAYIHIYYSIVYELVTQKSSFNNQWTDFAFSISILEARQFRTEGYVKSSISIFFTHFLRQRRASSSNPCFTHPTIMESQETTSTSMASNTLLALFKSPHCAYMSTNALQTNTLVPKPPLVMQPCTCNPNPRAETAAQAANPFCSHVLKTLDCFV</sequence>